<feature type="signal peptide" evidence="1">
    <location>
        <begin position="1"/>
        <end position="18"/>
    </location>
</feature>
<evidence type="ECO:0000313" key="2">
    <source>
        <dbReference type="EMBL" id="KAK4460509.1"/>
    </source>
</evidence>
<name>A0AAV9HKC2_9PEZI</name>
<comment type="caution">
    <text evidence="2">The sequence shown here is derived from an EMBL/GenBank/DDBJ whole genome shotgun (WGS) entry which is preliminary data.</text>
</comment>
<reference evidence="2" key="1">
    <citation type="journal article" date="2023" name="Mol. Phylogenet. Evol.">
        <title>Genome-scale phylogeny and comparative genomics of the fungal order Sordariales.</title>
        <authorList>
            <person name="Hensen N."/>
            <person name="Bonometti L."/>
            <person name="Westerberg I."/>
            <person name="Brannstrom I.O."/>
            <person name="Guillou S."/>
            <person name="Cros-Aarteil S."/>
            <person name="Calhoun S."/>
            <person name="Haridas S."/>
            <person name="Kuo A."/>
            <person name="Mondo S."/>
            <person name="Pangilinan J."/>
            <person name="Riley R."/>
            <person name="LaButti K."/>
            <person name="Andreopoulos B."/>
            <person name="Lipzen A."/>
            <person name="Chen C."/>
            <person name="Yan M."/>
            <person name="Daum C."/>
            <person name="Ng V."/>
            <person name="Clum A."/>
            <person name="Steindorff A."/>
            <person name="Ohm R.A."/>
            <person name="Martin F."/>
            <person name="Silar P."/>
            <person name="Natvig D.O."/>
            <person name="Lalanne C."/>
            <person name="Gautier V."/>
            <person name="Ament-Velasquez S.L."/>
            <person name="Kruys A."/>
            <person name="Hutchinson M.I."/>
            <person name="Powell A.J."/>
            <person name="Barry K."/>
            <person name="Miller A.N."/>
            <person name="Grigoriev I.V."/>
            <person name="Debuchy R."/>
            <person name="Gladieux P."/>
            <person name="Hiltunen Thoren M."/>
            <person name="Johannesson H."/>
        </authorList>
    </citation>
    <scope>NUCLEOTIDE SEQUENCE</scope>
    <source>
        <strain evidence="2">PSN324</strain>
    </source>
</reference>
<organism evidence="2 3">
    <name type="scientific">Cladorrhinum samala</name>
    <dbReference type="NCBI Taxonomy" id="585594"/>
    <lineage>
        <taxon>Eukaryota</taxon>
        <taxon>Fungi</taxon>
        <taxon>Dikarya</taxon>
        <taxon>Ascomycota</taxon>
        <taxon>Pezizomycotina</taxon>
        <taxon>Sordariomycetes</taxon>
        <taxon>Sordariomycetidae</taxon>
        <taxon>Sordariales</taxon>
        <taxon>Podosporaceae</taxon>
        <taxon>Cladorrhinum</taxon>
    </lineage>
</organism>
<evidence type="ECO:0000256" key="1">
    <source>
        <dbReference type="SAM" id="SignalP"/>
    </source>
</evidence>
<dbReference type="Proteomes" id="UP001321749">
    <property type="component" value="Unassembled WGS sequence"/>
</dbReference>
<keyword evidence="3" id="KW-1185">Reference proteome</keyword>
<protein>
    <submittedName>
        <fullName evidence="2">Uncharacterized protein</fullName>
    </submittedName>
</protein>
<dbReference type="EMBL" id="MU865010">
    <property type="protein sequence ID" value="KAK4460509.1"/>
    <property type="molecule type" value="Genomic_DNA"/>
</dbReference>
<reference evidence="2" key="2">
    <citation type="submission" date="2023-06" db="EMBL/GenBank/DDBJ databases">
        <authorList>
            <consortium name="Lawrence Berkeley National Laboratory"/>
            <person name="Mondo S.J."/>
            <person name="Hensen N."/>
            <person name="Bonometti L."/>
            <person name="Westerberg I."/>
            <person name="Brannstrom I.O."/>
            <person name="Guillou S."/>
            <person name="Cros-Aarteil S."/>
            <person name="Calhoun S."/>
            <person name="Haridas S."/>
            <person name="Kuo A."/>
            <person name="Pangilinan J."/>
            <person name="Riley R."/>
            <person name="Labutti K."/>
            <person name="Andreopoulos B."/>
            <person name="Lipzen A."/>
            <person name="Chen C."/>
            <person name="Yanf M."/>
            <person name="Daum C."/>
            <person name="Ng V."/>
            <person name="Clum A."/>
            <person name="Steindorff A."/>
            <person name="Ohm R."/>
            <person name="Martin F."/>
            <person name="Silar P."/>
            <person name="Natvig D."/>
            <person name="Lalanne C."/>
            <person name="Gautier V."/>
            <person name="Ament-Velasquez S.L."/>
            <person name="Kruys A."/>
            <person name="Hutchinson M.I."/>
            <person name="Powell A.J."/>
            <person name="Barry K."/>
            <person name="Miller A.N."/>
            <person name="Grigoriev I.V."/>
            <person name="Debuchy R."/>
            <person name="Gladieux P."/>
            <person name="Thoren M.H."/>
            <person name="Johannesson H."/>
        </authorList>
    </citation>
    <scope>NUCLEOTIDE SEQUENCE</scope>
    <source>
        <strain evidence="2">PSN324</strain>
    </source>
</reference>
<feature type="chain" id="PRO_5043664666" evidence="1">
    <location>
        <begin position="19"/>
        <end position="206"/>
    </location>
</feature>
<proteinExistence type="predicted"/>
<evidence type="ECO:0000313" key="3">
    <source>
        <dbReference type="Proteomes" id="UP001321749"/>
    </source>
</evidence>
<sequence length="206" mass="23523">MFLLSHFTALILLPLVASLSSSIPSIIDRQAPWNNLAQFNWDPFVVTNLSMTCQRPNSTVNYTCDFDFAFFDPNSVRENNVTSTSCHRTWSWDGVYRSGSIVDFLAPPVSQGLCWWDSEDGSYFDASVTQFWHPQNFTLQLGHRYHDDQNFTIPWDWPITHAATGVYMQLRTDFDEGKDGSLQKQMDKLCFADSGPLDAVVFEVLD</sequence>
<dbReference type="AlphaFoldDB" id="A0AAV9HKC2"/>
<keyword evidence="1" id="KW-0732">Signal</keyword>
<accession>A0AAV9HKC2</accession>
<gene>
    <name evidence="2" type="ORF">QBC42DRAFT_332298</name>
</gene>